<evidence type="ECO:0000313" key="3">
    <source>
        <dbReference type="EMBL" id="EED86882.1"/>
    </source>
</evidence>
<dbReference type="Gene3D" id="3.30.890.10">
    <property type="entry name" value="Methyl-cpg-binding Protein 2, Chain A"/>
    <property type="match status" value="1"/>
</dbReference>
<accession>B8LCE3</accession>
<dbReference type="RefSeq" id="XP_002296681.1">
    <property type="nucleotide sequence ID" value="XM_002296645.1"/>
</dbReference>
<feature type="compositionally biased region" description="Polar residues" evidence="1">
    <location>
        <begin position="100"/>
        <end position="118"/>
    </location>
</feature>
<dbReference type="CDD" id="cd20401">
    <property type="entry name" value="Tudor_AtPTM-like"/>
    <property type="match status" value="1"/>
</dbReference>
<evidence type="ECO:0000256" key="1">
    <source>
        <dbReference type="SAM" id="MobiDB-lite"/>
    </source>
</evidence>
<dbReference type="InParanoid" id="B8LCE3"/>
<keyword evidence="4" id="KW-1185">Reference proteome</keyword>
<dbReference type="Proteomes" id="UP000001449">
    <property type="component" value="Chromosome 16"/>
</dbReference>
<dbReference type="GeneID" id="7445466"/>
<feature type="compositionally biased region" description="Low complexity" evidence="1">
    <location>
        <begin position="126"/>
        <end position="137"/>
    </location>
</feature>
<dbReference type="KEGG" id="tps:THAPSDRAFT_10352"/>
<dbReference type="PaxDb" id="35128-Thaps10352"/>
<dbReference type="Pfam" id="PF01429">
    <property type="entry name" value="MBD"/>
    <property type="match status" value="1"/>
</dbReference>
<dbReference type="eggNOG" id="ENOG502T98S">
    <property type="taxonomic scope" value="Eukaryota"/>
</dbReference>
<dbReference type="InterPro" id="IPR001739">
    <property type="entry name" value="Methyl_CpG_DNA-bd"/>
</dbReference>
<dbReference type="InterPro" id="IPR032675">
    <property type="entry name" value="LRR_dom_sf"/>
</dbReference>
<feature type="region of interest" description="Disordered" evidence="1">
    <location>
        <begin position="85"/>
        <end position="203"/>
    </location>
</feature>
<feature type="compositionally biased region" description="Basic and acidic residues" evidence="1">
    <location>
        <begin position="187"/>
        <end position="196"/>
    </location>
</feature>
<dbReference type="SUPFAM" id="SSF52047">
    <property type="entry name" value="RNI-like"/>
    <property type="match status" value="1"/>
</dbReference>
<dbReference type="HOGENOM" id="CLU_313225_0_0_1"/>
<gene>
    <name evidence="3" type="ORF">THAPSDRAFT_10352</name>
</gene>
<dbReference type="SUPFAM" id="SSF54171">
    <property type="entry name" value="DNA-binding domain"/>
    <property type="match status" value="1"/>
</dbReference>
<dbReference type="PROSITE" id="PS50982">
    <property type="entry name" value="MBD"/>
    <property type="match status" value="1"/>
</dbReference>
<dbReference type="AlphaFoldDB" id="B8LCE3"/>
<sequence>MEQQPKTTTYTFPTLSRLLLPVNQIEHTVPCPELGEGWTRRIVARKKTKASDVYYVHPDGRHFRSTKEVVRYFNGETVVVKKLKKPKASADGVSAVPSAAPSNKTSTDNVSGGKNDTIGNVPKNPSVAAATSTSLASKPSEKAGADASSADTTKTDNPDVMANNNNSSAAATSSTGGGQVTPTGKTRVHEEEDGKAKAKPVAASMNGPAAVANRNVQTPAAIAASVEMNVDVDESNTNSVLEVKVVQVASPAVAALESKSTGEKGVAIPSVPSATPSIKPSVIATTNSSIQSAAVRSTKRVHGKPKRWSSESASIYAAHSSKYYAAVGAVVSKIFLDDYGNERPFYGNIVGYDADSKLYKVRYDDGDERRRVHQRMMEQMDAKVKSDGEQKVTSVAKKPRVEIGSGGMNDDLASKLGVMIKSNDAITPRKKKAWDDEDFELFGKMMKKKRVNASKDSIAPKRNSSSHSHYKRCNHKLVTEANPSADNHQIMRLVASKFKELDEVVTTIVEFSMPRNAVHAWEWMGVLGQVSKAVLNNLHKNVAKIAPTQVTLDDFKRYNRLGARDGEEPNDVREGFLKSLNECDWKRKNLKEFHFNYAASEERNNDDSVSSDISDEEGDEKDSKSILKQLHTLITTPGSLPSLEWLDIIGGEVIKDYETFRLIPAAAPALQQLCLGCFGTIRPQDTITPQGLKQLFQGLPNIKSVSFGHTNWLRDDHVLAIMPVIGGKLNRFELISCIGFDDEEDWDDGHNLEYLQNASLFAIAKHCKKLESFAIVESSVDLVGLVEVFKANPNITTLNLSDNGNLNGREDVIGVISSNLPSLRELRGYQVEATNERHWLNDNSLIALISAQAVNSGSSNIPLKLIGFVGNEAVTERALTQAIQMGVTVLETTNSVLIQQLKPQMILHGANAMRSPSLMQHSVDGSKDKEAAVMIM</sequence>
<dbReference type="InterPro" id="IPR047365">
    <property type="entry name" value="Tudor_AtPTM-like"/>
</dbReference>
<evidence type="ECO:0000259" key="2">
    <source>
        <dbReference type="PROSITE" id="PS50982"/>
    </source>
</evidence>
<proteinExistence type="predicted"/>
<dbReference type="Gene3D" id="3.80.10.10">
    <property type="entry name" value="Ribonuclease Inhibitor"/>
    <property type="match status" value="1"/>
</dbReference>
<feature type="compositionally biased region" description="Low complexity" evidence="1">
    <location>
        <begin position="162"/>
        <end position="174"/>
    </location>
</feature>
<dbReference type="InterPro" id="IPR016177">
    <property type="entry name" value="DNA-bd_dom_sf"/>
</dbReference>
<dbReference type="SMART" id="SM00391">
    <property type="entry name" value="MBD"/>
    <property type="match status" value="1"/>
</dbReference>
<evidence type="ECO:0000313" key="4">
    <source>
        <dbReference type="Proteomes" id="UP000001449"/>
    </source>
</evidence>
<reference evidence="3 4" key="1">
    <citation type="journal article" date="2004" name="Science">
        <title>The genome of the diatom Thalassiosira pseudonana: ecology, evolution, and metabolism.</title>
        <authorList>
            <person name="Armbrust E.V."/>
            <person name="Berges J.A."/>
            <person name="Bowler C."/>
            <person name="Green B.R."/>
            <person name="Martinez D."/>
            <person name="Putnam N.H."/>
            <person name="Zhou S."/>
            <person name="Allen A.E."/>
            <person name="Apt K.E."/>
            <person name="Bechner M."/>
            <person name="Brzezinski M.A."/>
            <person name="Chaal B.K."/>
            <person name="Chiovitti A."/>
            <person name="Davis A.K."/>
            <person name="Demarest M.S."/>
            <person name="Detter J.C."/>
            <person name="Glavina T."/>
            <person name="Goodstein D."/>
            <person name="Hadi M.Z."/>
            <person name="Hellsten U."/>
            <person name="Hildebrand M."/>
            <person name="Jenkins B.D."/>
            <person name="Jurka J."/>
            <person name="Kapitonov V.V."/>
            <person name="Kroger N."/>
            <person name="Lau W.W."/>
            <person name="Lane T.W."/>
            <person name="Larimer F.W."/>
            <person name="Lippmeier J.C."/>
            <person name="Lucas S."/>
            <person name="Medina M."/>
            <person name="Montsant A."/>
            <person name="Obornik M."/>
            <person name="Parker M.S."/>
            <person name="Palenik B."/>
            <person name="Pazour G.J."/>
            <person name="Richardson P.M."/>
            <person name="Rynearson T.A."/>
            <person name="Saito M.A."/>
            <person name="Schwartz D.C."/>
            <person name="Thamatrakoln K."/>
            <person name="Valentin K."/>
            <person name="Vardi A."/>
            <person name="Wilkerson F.P."/>
            <person name="Rokhsar D.S."/>
        </authorList>
    </citation>
    <scope>NUCLEOTIDE SEQUENCE [LARGE SCALE GENOMIC DNA]</scope>
    <source>
        <strain evidence="3 4">CCMP1335</strain>
    </source>
</reference>
<reference evidence="3 4" key="2">
    <citation type="journal article" date="2008" name="Nature">
        <title>The Phaeodactylum genome reveals the evolutionary history of diatom genomes.</title>
        <authorList>
            <person name="Bowler C."/>
            <person name="Allen A.E."/>
            <person name="Badger J.H."/>
            <person name="Grimwood J."/>
            <person name="Jabbari K."/>
            <person name="Kuo A."/>
            <person name="Maheswari U."/>
            <person name="Martens C."/>
            <person name="Maumus F."/>
            <person name="Otillar R.P."/>
            <person name="Rayko E."/>
            <person name="Salamov A."/>
            <person name="Vandepoele K."/>
            <person name="Beszteri B."/>
            <person name="Gruber A."/>
            <person name="Heijde M."/>
            <person name="Katinka M."/>
            <person name="Mock T."/>
            <person name="Valentin K."/>
            <person name="Verret F."/>
            <person name="Berges J.A."/>
            <person name="Brownlee C."/>
            <person name="Cadoret J.P."/>
            <person name="Chiovitti A."/>
            <person name="Choi C.J."/>
            <person name="Coesel S."/>
            <person name="De Martino A."/>
            <person name="Detter J.C."/>
            <person name="Durkin C."/>
            <person name="Falciatore A."/>
            <person name="Fournet J."/>
            <person name="Haruta M."/>
            <person name="Huysman M.J."/>
            <person name="Jenkins B.D."/>
            <person name="Jiroutova K."/>
            <person name="Jorgensen R.E."/>
            <person name="Joubert Y."/>
            <person name="Kaplan A."/>
            <person name="Kroger N."/>
            <person name="Kroth P.G."/>
            <person name="La Roche J."/>
            <person name="Lindquist E."/>
            <person name="Lommer M."/>
            <person name="Martin-Jezequel V."/>
            <person name="Lopez P.J."/>
            <person name="Lucas S."/>
            <person name="Mangogna M."/>
            <person name="McGinnis K."/>
            <person name="Medlin L.K."/>
            <person name="Montsant A."/>
            <person name="Oudot-Le Secq M.P."/>
            <person name="Napoli C."/>
            <person name="Obornik M."/>
            <person name="Parker M.S."/>
            <person name="Petit J.L."/>
            <person name="Porcel B.M."/>
            <person name="Poulsen N."/>
            <person name="Robison M."/>
            <person name="Rychlewski L."/>
            <person name="Rynearson T.A."/>
            <person name="Schmutz J."/>
            <person name="Shapiro H."/>
            <person name="Siaut M."/>
            <person name="Stanley M."/>
            <person name="Sussman M.R."/>
            <person name="Taylor A.R."/>
            <person name="Vardi A."/>
            <person name="von Dassow P."/>
            <person name="Vyverman W."/>
            <person name="Willis A."/>
            <person name="Wyrwicz L.S."/>
            <person name="Rokhsar D.S."/>
            <person name="Weissenbach J."/>
            <person name="Armbrust E.V."/>
            <person name="Green B.R."/>
            <person name="Van de Peer Y."/>
            <person name="Grigoriev I.V."/>
        </authorList>
    </citation>
    <scope>NUCLEOTIDE SEQUENCE [LARGE SCALE GENOMIC DNA]</scope>
    <source>
        <strain evidence="3 4">CCMP1335</strain>
    </source>
</reference>
<dbReference type="EMBL" id="DS999417">
    <property type="protein sequence ID" value="EED86882.1"/>
    <property type="molecule type" value="Genomic_DNA"/>
</dbReference>
<feature type="domain" description="MBD" evidence="2">
    <location>
        <begin position="24"/>
        <end position="97"/>
    </location>
</feature>
<name>B8LCE3_THAPS</name>
<organism evidence="3 4">
    <name type="scientific">Thalassiosira pseudonana</name>
    <name type="common">Marine diatom</name>
    <name type="synonym">Cyclotella nana</name>
    <dbReference type="NCBI Taxonomy" id="35128"/>
    <lineage>
        <taxon>Eukaryota</taxon>
        <taxon>Sar</taxon>
        <taxon>Stramenopiles</taxon>
        <taxon>Ochrophyta</taxon>
        <taxon>Bacillariophyta</taxon>
        <taxon>Coscinodiscophyceae</taxon>
        <taxon>Thalassiosirophycidae</taxon>
        <taxon>Thalassiosirales</taxon>
        <taxon>Thalassiosiraceae</taxon>
        <taxon>Thalassiosira</taxon>
    </lineage>
</organism>
<dbReference type="GO" id="GO:0003677">
    <property type="term" value="F:DNA binding"/>
    <property type="evidence" value="ECO:0007669"/>
    <property type="project" value="InterPro"/>
</dbReference>
<protein>
    <recommendedName>
        <fullName evidence="2">MBD domain-containing protein</fullName>
    </recommendedName>
</protein>